<dbReference type="GO" id="GO:0016020">
    <property type="term" value="C:membrane"/>
    <property type="evidence" value="ECO:0007669"/>
    <property type="project" value="UniProtKB-SubCell"/>
</dbReference>
<evidence type="ECO:0000256" key="4">
    <source>
        <dbReference type="ARBA" id="ARBA00023136"/>
    </source>
</evidence>
<feature type="region of interest" description="Disordered" evidence="5">
    <location>
        <begin position="1"/>
        <end position="43"/>
    </location>
</feature>
<sequence>MENQSLDFAGEKDAADHGTQDSYPHHDQSGAGRPDGVPEPPGPGRTGFLELVYGVLFDPASTFRRVAAGPPLGTAVLVFTLVNLISALMSALLAHRLAYRGPNGMHMAWLMQAATPVLAATGLVLQYVKWYVFSALIHLTAGLTGGRGRAAGTLTVVALSVLPSIILVPVDLILLLAGLHGPAVTVVMILLGLLILVWSVVLVVLGLREVHAISTGQSLIAVLLPPLVLLVILFVLLLLAAAGVASLMPLAVPRY</sequence>
<protein>
    <recommendedName>
        <fullName evidence="7">Yip1 domain-containing protein</fullName>
    </recommendedName>
</protein>
<dbReference type="RefSeq" id="WP_066670839.1">
    <property type="nucleotide sequence ID" value="NZ_LYVF01000192.1"/>
</dbReference>
<keyword evidence="9" id="KW-1185">Reference proteome</keyword>
<name>A0A1B7LB66_9FIRM</name>
<reference evidence="8 9" key="1">
    <citation type="submission" date="2016-04" db="EMBL/GenBank/DDBJ databases">
        <authorList>
            <person name="Evans L.H."/>
            <person name="Alamgir A."/>
            <person name="Owens N."/>
            <person name="Weber N.D."/>
            <person name="Virtaneva K."/>
            <person name="Barbian K."/>
            <person name="Babar A."/>
            <person name="Rosenke K."/>
        </authorList>
    </citation>
    <scope>NUCLEOTIDE SEQUENCE [LARGE SCALE GENOMIC DNA]</scope>
    <source>
        <strain evidence="8 9">LMa1</strain>
    </source>
</reference>
<comment type="subcellular location">
    <subcellularLocation>
        <location evidence="1">Membrane</location>
        <topology evidence="1">Multi-pass membrane protein</topology>
    </subcellularLocation>
</comment>
<feature type="transmembrane region" description="Helical" evidence="6">
    <location>
        <begin position="106"/>
        <end position="124"/>
    </location>
</feature>
<feature type="transmembrane region" description="Helical" evidence="6">
    <location>
        <begin position="219"/>
        <end position="252"/>
    </location>
</feature>
<gene>
    <name evidence="8" type="ORF">A6M21_14965</name>
</gene>
<evidence type="ECO:0000313" key="8">
    <source>
        <dbReference type="EMBL" id="OAT79753.1"/>
    </source>
</evidence>
<proteinExistence type="predicted"/>
<feature type="domain" description="Yip1" evidence="7">
    <location>
        <begin position="54"/>
        <end position="236"/>
    </location>
</feature>
<feature type="transmembrane region" description="Helical" evidence="6">
    <location>
        <begin position="72"/>
        <end position="94"/>
    </location>
</feature>
<comment type="caution">
    <text evidence="8">The sequence shown here is derived from an EMBL/GenBank/DDBJ whole genome shotgun (WGS) entry which is preliminary data.</text>
</comment>
<dbReference type="STRING" id="1838280.A6M21_14965"/>
<keyword evidence="3 6" id="KW-1133">Transmembrane helix</keyword>
<dbReference type="InterPro" id="IPR006977">
    <property type="entry name" value="Yip1_dom"/>
</dbReference>
<accession>A0A1B7LB66</accession>
<evidence type="ECO:0000256" key="1">
    <source>
        <dbReference type="ARBA" id="ARBA00004141"/>
    </source>
</evidence>
<dbReference type="EMBL" id="LYVF01000192">
    <property type="protein sequence ID" value="OAT79753.1"/>
    <property type="molecule type" value="Genomic_DNA"/>
</dbReference>
<keyword evidence="4 6" id="KW-0472">Membrane</keyword>
<dbReference type="AlphaFoldDB" id="A0A1B7LB66"/>
<organism evidence="8 9">
    <name type="scientific">Desulfotomaculum copahuensis</name>
    <dbReference type="NCBI Taxonomy" id="1838280"/>
    <lineage>
        <taxon>Bacteria</taxon>
        <taxon>Bacillati</taxon>
        <taxon>Bacillota</taxon>
        <taxon>Clostridia</taxon>
        <taxon>Eubacteriales</taxon>
        <taxon>Desulfotomaculaceae</taxon>
        <taxon>Desulfotomaculum</taxon>
    </lineage>
</organism>
<keyword evidence="2 6" id="KW-0812">Transmembrane</keyword>
<dbReference type="OrthoDB" id="1727020at2"/>
<evidence type="ECO:0000256" key="6">
    <source>
        <dbReference type="SAM" id="Phobius"/>
    </source>
</evidence>
<evidence type="ECO:0000259" key="7">
    <source>
        <dbReference type="Pfam" id="PF04893"/>
    </source>
</evidence>
<feature type="compositionally biased region" description="Basic and acidic residues" evidence="5">
    <location>
        <begin position="9"/>
        <end position="28"/>
    </location>
</feature>
<dbReference type="Proteomes" id="UP000078532">
    <property type="component" value="Unassembled WGS sequence"/>
</dbReference>
<evidence type="ECO:0000256" key="5">
    <source>
        <dbReference type="SAM" id="MobiDB-lite"/>
    </source>
</evidence>
<evidence type="ECO:0000256" key="3">
    <source>
        <dbReference type="ARBA" id="ARBA00022989"/>
    </source>
</evidence>
<dbReference type="Pfam" id="PF04893">
    <property type="entry name" value="Yip1"/>
    <property type="match status" value="1"/>
</dbReference>
<evidence type="ECO:0000256" key="2">
    <source>
        <dbReference type="ARBA" id="ARBA00022692"/>
    </source>
</evidence>
<feature type="transmembrane region" description="Helical" evidence="6">
    <location>
        <begin position="153"/>
        <end position="177"/>
    </location>
</feature>
<evidence type="ECO:0000313" key="9">
    <source>
        <dbReference type="Proteomes" id="UP000078532"/>
    </source>
</evidence>
<feature type="transmembrane region" description="Helical" evidence="6">
    <location>
        <begin position="183"/>
        <end position="207"/>
    </location>
</feature>